<evidence type="ECO:0000256" key="2">
    <source>
        <dbReference type="ARBA" id="ARBA00008010"/>
    </source>
</evidence>
<feature type="domain" description="Mcm6 C-terminal winged-helix" evidence="7">
    <location>
        <begin position="77"/>
        <end position="183"/>
    </location>
</feature>
<proteinExistence type="inferred from homology"/>
<keyword evidence="4" id="KW-0067">ATP-binding</keyword>
<keyword evidence="5" id="KW-0539">Nucleus</keyword>
<evidence type="ECO:0000256" key="5">
    <source>
        <dbReference type="ARBA" id="ARBA00023242"/>
    </source>
</evidence>
<keyword evidence="4" id="KW-0547">Nucleotide-binding</keyword>
<name>A0ABR0AC21_9CRUS</name>
<evidence type="ECO:0000256" key="3">
    <source>
        <dbReference type="ARBA" id="ARBA00022705"/>
    </source>
</evidence>
<reference evidence="8 9" key="1">
    <citation type="journal article" date="2023" name="Nucleic Acids Res.">
        <title>The hologenome of Daphnia magna reveals possible DNA methylation and microbiome-mediated evolution of the host genome.</title>
        <authorList>
            <person name="Chaturvedi A."/>
            <person name="Li X."/>
            <person name="Dhandapani V."/>
            <person name="Marshall H."/>
            <person name="Kissane S."/>
            <person name="Cuenca-Cambronero M."/>
            <person name="Asole G."/>
            <person name="Calvet F."/>
            <person name="Ruiz-Romero M."/>
            <person name="Marangio P."/>
            <person name="Guigo R."/>
            <person name="Rago D."/>
            <person name="Mirbahai L."/>
            <person name="Eastwood N."/>
            <person name="Colbourne J.K."/>
            <person name="Zhou J."/>
            <person name="Mallon E."/>
            <person name="Orsini L."/>
        </authorList>
    </citation>
    <scope>NUCLEOTIDE SEQUENCE [LARGE SCALE GENOMIC DNA]</scope>
    <source>
        <strain evidence="8">LRV0_1</strain>
    </source>
</reference>
<dbReference type="EMBL" id="JAOYFB010000037">
    <property type="protein sequence ID" value="KAK4022680.1"/>
    <property type="molecule type" value="Genomic_DNA"/>
</dbReference>
<sequence length="184" mass="20972">MARMYCVSLVTKDHVKEAYRLLNKSIIRVEEPDIDLEDAEQANISVEQDETNGVPSSEDTDKQTASDATSDSAVQKKKISITYESYKAISNLLIMYLRRQEALDETESSRKSALINWNLNEIADEIETEQELTERKLLVERVVSRLIYQDQVIIPLSRTGLAGKEEVTEDEDPLLVVHPNYVIQ</sequence>
<evidence type="ECO:0000313" key="9">
    <source>
        <dbReference type="Proteomes" id="UP001234178"/>
    </source>
</evidence>
<keyword evidence="4" id="KW-0378">Hydrolase</keyword>
<accession>A0ABR0AC21</accession>
<evidence type="ECO:0000259" key="7">
    <source>
        <dbReference type="Pfam" id="PF18263"/>
    </source>
</evidence>
<organism evidence="8 9">
    <name type="scientific">Daphnia magna</name>
    <dbReference type="NCBI Taxonomy" id="35525"/>
    <lineage>
        <taxon>Eukaryota</taxon>
        <taxon>Metazoa</taxon>
        <taxon>Ecdysozoa</taxon>
        <taxon>Arthropoda</taxon>
        <taxon>Crustacea</taxon>
        <taxon>Branchiopoda</taxon>
        <taxon>Diplostraca</taxon>
        <taxon>Cladocera</taxon>
        <taxon>Anomopoda</taxon>
        <taxon>Daphniidae</taxon>
        <taxon>Daphnia</taxon>
    </lineage>
</organism>
<dbReference type="Gene3D" id="1.20.58.870">
    <property type="match status" value="1"/>
</dbReference>
<comment type="subcellular location">
    <subcellularLocation>
        <location evidence="1">Nucleus</location>
    </subcellularLocation>
</comment>
<dbReference type="Pfam" id="PF18263">
    <property type="entry name" value="WHD_MCM6"/>
    <property type="match status" value="1"/>
</dbReference>
<protein>
    <recommendedName>
        <fullName evidence="7">Mcm6 C-terminal winged-helix domain-containing protein</fullName>
    </recommendedName>
</protein>
<feature type="region of interest" description="Disordered" evidence="6">
    <location>
        <begin position="45"/>
        <end position="71"/>
    </location>
</feature>
<keyword evidence="3" id="KW-0235">DNA replication</keyword>
<comment type="similarity">
    <text evidence="2">Belongs to the MCM family.</text>
</comment>
<gene>
    <name evidence="8" type="ORF">OUZ56_008133</name>
</gene>
<dbReference type="Proteomes" id="UP001234178">
    <property type="component" value="Unassembled WGS sequence"/>
</dbReference>
<dbReference type="InterPro" id="IPR041024">
    <property type="entry name" value="Mcm6_C"/>
</dbReference>
<evidence type="ECO:0000256" key="4">
    <source>
        <dbReference type="ARBA" id="ARBA00022806"/>
    </source>
</evidence>
<feature type="compositionally biased region" description="Polar residues" evidence="6">
    <location>
        <begin position="45"/>
        <end position="58"/>
    </location>
</feature>
<evidence type="ECO:0000256" key="6">
    <source>
        <dbReference type="SAM" id="MobiDB-lite"/>
    </source>
</evidence>
<evidence type="ECO:0000313" key="8">
    <source>
        <dbReference type="EMBL" id="KAK4022680.1"/>
    </source>
</evidence>
<evidence type="ECO:0000256" key="1">
    <source>
        <dbReference type="ARBA" id="ARBA00004123"/>
    </source>
</evidence>
<comment type="caution">
    <text evidence="8">The sequence shown here is derived from an EMBL/GenBank/DDBJ whole genome shotgun (WGS) entry which is preliminary data.</text>
</comment>
<keyword evidence="4" id="KW-0347">Helicase</keyword>
<keyword evidence="9" id="KW-1185">Reference proteome</keyword>